<dbReference type="GO" id="GO:0004401">
    <property type="term" value="F:histidinol-phosphatase activity"/>
    <property type="evidence" value="ECO:0007669"/>
    <property type="project" value="InterPro"/>
</dbReference>
<keyword evidence="11" id="KW-0511">Multifunctional enzyme</keyword>
<dbReference type="NCBIfam" id="NF003937">
    <property type="entry name" value="PRK05446.1"/>
    <property type="match status" value="1"/>
</dbReference>
<gene>
    <name evidence="12" type="ORF">METZ01_LOCUS62139</name>
</gene>
<dbReference type="InterPro" id="IPR013954">
    <property type="entry name" value="PNK3P"/>
</dbReference>
<keyword evidence="6" id="KW-0479">Metal-binding</keyword>
<dbReference type="HAMAP" id="MF_00076">
    <property type="entry name" value="HisB"/>
    <property type="match status" value="1"/>
</dbReference>
<dbReference type="GO" id="GO:0000105">
    <property type="term" value="P:L-histidine biosynthetic process"/>
    <property type="evidence" value="ECO:0007669"/>
    <property type="project" value="UniProtKB-UniPathway"/>
</dbReference>
<dbReference type="InterPro" id="IPR005954">
    <property type="entry name" value="HisB_N"/>
</dbReference>
<protein>
    <recommendedName>
        <fullName evidence="3">Imidazoleglycerol-phosphate dehydratase</fullName>
    </recommendedName>
</protein>
<dbReference type="CDD" id="cd07914">
    <property type="entry name" value="IGPD"/>
    <property type="match status" value="1"/>
</dbReference>
<dbReference type="InterPro" id="IPR020565">
    <property type="entry name" value="ImidazoleglycerP_deHydtase_CS"/>
</dbReference>
<dbReference type="Pfam" id="PF08645">
    <property type="entry name" value="PNK3P"/>
    <property type="match status" value="1"/>
</dbReference>
<dbReference type="InterPro" id="IPR038494">
    <property type="entry name" value="IGPD_sf"/>
</dbReference>
<keyword evidence="10" id="KW-0456">Lyase</keyword>
<organism evidence="12">
    <name type="scientific">marine metagenome</name>
    <dbReference type="NCBI Taxonomy" id="408172"/>
    <lineage>
        <taxon>unclassified sequences</taxon>
        <taxon>metagenomes</taxon>
        <taxon>ecological metagenomes</taxon>
    </lineage>
</organism>
<dbReference type="FunFam" id="3.30.230.40:FF:000003">
    <property type="entry name" value="Imidazoleglycerol-phosphate dehydratase HisB"/>
    <property type="match status" value="1"/>
</dbReference>
<evidence type="ECO:0000256" key="4">
    <source>
        <dbReference type="ARBA" id="ARBA00022490"/>
    </source>
</evidence>
<sequence length="358" mass="40038">MNSDNQKIIFLDRDGTIIFEPEDFQVDSIAKVQLVPEVISSLSRLIDHGYVLVMVTNQDGLGSNSFPETQFTEAHEYVLELFKSQGIEFKDIFICPHFETDNCDCRKPATGLITEFLVQNNIDPQRSYVIGDRDTDMEFSKRLKLQGIKIDPYAKQPWSSIVDEILSVDRKAKVVRQTNETQISVEVNLEVSAPVSISTGIGFFDHMLEQLAKHSNTSIIIECNGDLGVDEHHTVEDVALSLGQAFSVALSNKFGINRYAFTLPMDESLAKMALDLSGRPFCSFEGKFDRDQVGDFPVELVSHFFQSFSQSLNATLHVSVSGENNHHMIEACFKTMGRVLKEAIKISDDTVPSTKGVL</sequence>
<dbReference type="InterPro" id="IPR000807">
    <property type="entry name" value="ImidazoleglycerolP_deHydtase"/>
</dbReference>
<comment type="pathway">
    <text evidence="2">Amino-acid biosynthesis; L-histidine biosynthesis; L-histidine from 5-phospho-alpha-D-ribose 1-diphosphate: step 6/9.</text>
</comment>
<comment type="cofactor">
    <cofactor evidence="1">
        <name>Mg(2+)</name>
        <dbReference type="ChEBI" id="CHEBI:18420"/>
    </cofactor>
</comment>
<evidence type="ECO:0000313" key="12">
    <source>
        <dbReference type="EMBL" id="SVA09285.1"/>
    </source>
</evidence>
<dbReference type="NCBIfam" id="NF002114">
    <property type="entry name" value="PRK00951.2-4"/>
    <property type="match status" value="1"/>
</dbReference>
<evidence type="ECO:0000256" key="10">
    <source>
        <dbReference type="ARBA" id="ARBA00023239"/>
    </source>
</evidence>
<dbReference type="NCBIfam" id="TIGR01656">
    <property type="entry name" value="Histidinol-ppas"/>
    <property type="match status" value="1"/>
</dbReference>
<evidence type="ECO:0000256" key="2">
    <source>
        <dbReference type="ARBA" id="ARBA00005047"/>
    </source>
</evidence>
<dbReference type="SUPFAM" id="SSF56784">
    <property type="entry name" value="HAD-like"/>
    <property type="match status" value="1"/>
</dbReference>
<keyword evidence="4" id="KW-0963">Cytoplasm</keyword>
<dbReference type="EMBL" id="UINC01003792">
    <property type="protein sequence ID" value="SVA09285.1"/>
    <property type="molecule type" value="Genomic_DNA"/>
</dbReference>
<evidence type="ECO:0000256" key="6">
    <source>
        <dbReference type="ARBA" id="ARBA00022723"/>
    </source>
</evidence>
<dbReference type="PROSITE" id="PS00955">
    <property type="entry name" value="IGP_DEHYDRATASE_2"/>
    <property type="match status" value="1"/>
</dbReference>
<dbReference type="PANTHER" id="PTHR23133:SF2">
    <property type="entry name" value="IMIDAZOLEGLYCEROL-PHOSPHATE DEHYDRATASE"/>
    <property type="match status" value="1"/>
</dbReference>
<evidence type="ECO:0000256" key="7">
    <source>
        <dbReference type="ARBA" id="ARBA00022801"/>
    </source>
</evidence>
<keyword evidence="8" id="KW-0460">Magnesium</keyword>
<dbReference type="InterPro" id="IPR023214">
    <property type="entry name" value="HAD_sf"/>
</dbReference>
<reference evidence="12" key="1">
    <citation type="submission" date="2018-05" db="EMBL/GenBank/DDBJ databases">
        <authorList>
            <person name="Lanie J.A."/>
            <person name="Ng W.-L."/>
            <person name="Kazmierczak K.M."/>
            <person name="Andrzejewski T.M."/>
            <person name="Davidsen T.M."/>
            <person name="Wayne K.J."/>
            <person name="Tettelin H."/>
            <person name="Glass J.I."/>
            <person name="Rusch D."/>
            <person name="Podicherti R."/>
            <person name="Tsui H.-C.T."/>
            <person name="Winkler M.E."/>
        </authorList>
    </citation>
    <scope>NUCLEOTIDE SEQUENCE</scope>
</reference>
<evidence type="ECO:0000256" key="3">
    <source>
        <dbReference type="ARBA" id="ARBA00016664"/>
    </source>
</evidence>
<dbReference type="GO" id="GO:0005737">
    <property type="term" value="C:cytoplasm"/>
    <property type="evidence" value="ECO:0007669"/>
    <property type="project" value="InterPro"/>
</dbReference>
<dbReference type="GO" id="GO:0004424">
    <property type="term" value="F:imidazoleglycerol-phosphate dehydratase activity"/>
    <property type="evidence" value="ECO:0007669"/>
    <property type="project" value="InterPro"/>
</dbReference>
<dbReference type="FunFam" id="3.30.230.40:FF:000001">
    <property type="entry name" value="Imidazoleglycerol-phosphate dehydratase HisB"/>
    <property type="match status" value="1"/>
</dbReference>
<dbReference type="InterPro" id="IPR036412">
    <property type="entry name" value="HAD-like_sf"/>
</dbReference>
<evidence type="ECO:0000256" key="1">
    <source>
        <dbReference type="ARBA" id="ARBA00001946"/>
    </source>
</evidence>
<dbReference type="NCBIfam" id="NF002111">
    <property type="entry name" value="PRK00951.2-1"/>
    <property type="match status" value="1"/>
</dbReference>
<dbReference type="InterPro" id="IPR006549">
    <property type="entry name" value="HAD-SF_hydro_IIIA"/>
</dbReference>
<dbReference type="InterPro" id="IPR006543">
    <property type="entry name" value="Histidinol-phos"/>
</dbReference>
<dbReference type="AlphaFoldDB" id="A0A381SZ42"/>
<dbReference type="UniPathway" id="UPA00031">
    <property type="reaction ID" value="UER00011"/>
</dbReference>
<dbReference type="Pfam" id="PF00475">
    <property type="entry name" value="IGPD"/>
    <property type="match status" value="1"/>
</dbReference>
<evidence type="ECO:0000256" key="11">
    <source>
        <dbReference type="ARBA" id="ARBA00023268"/>
    </source>
</evidence>
<dbReference type="Gene3D" id="3.40.50.1000">
    <property type="entry name" value="HAD superfamily/HAD-like"/>
    <property type="match status" value="1"/>
</dbReference>
<dbReference type="SUPFAM" id="SSF54211">
    <property type="entry name" value="Ribosomal protein S5 domain 2-like"/>
    <property type="match status" value="2"/>
</dbReference>
<dbReference type="NCBIfam" id="TIGR01261">
    <property type="entry name" value="hisB_Nterm"/>
    <property type="match status" value="1"/>
</dbReference>
<dbReference type="NCBIfam" id="TIGR01662">
    <property type="entry name" value="HAD-SF-IIIA"/>
    <property type="match status" value="1"/>
</dbReference>
<proteinExistence type="inferred from homology"/>
<dbReference type="CDD" id="cd07503">
    <property type="entry name" value="HAD_HisB-N"/>
    <property type="match status" value="1"/>
</dbReference>
<dbReference type="PANTHER" id="PTHR23133">
    <property type="entry name" value="IMIDAZOLEGLYCEROL-PHOSPHATE DEHYDRATASE HIS7"/>
    <property type="match status" value="1"/>
</dbReference>
<keyword evidence="5" id="KW-0028">Amino-acid biosynthesis</keyword>
<dbReference type="PROSITE" id="PS00954">
    <property type="entry name" value="IGP_DEHYDRATASE_1"/>
    <property type="match status" value="1"/>
</dbReference>
<keyword evidence="9" id="KW-0368">Histidine biosynthesis</keyword>
<name>A0A381SZ42_9ZZZZ</name>
<evidence type="ECO:0000256" key="8">
    <source>
        <dbReference type="ARBA" id="ARBA00022842"/>
    </source>
</evidence>
<dbReference type="Gene3D" id="3.30.230.40">
    <property type="entry name" value="Imidazole glycerol phosphate dehydratase, domain 1"/>
    <property type="match status" value="2"/>
</dbReference>
<dbReference type="InterPro" id="IPR020568">
    <property type="entry name" value="Ribosomal_Su5_D2-typ_SF"/>
</dbReference>
<evidence type="ECO:0000256" key="9">
    <source>
        <dbReference type="ARBA" id="ARBA00023102"/>
    </source>
</evidence>
<accession>A0A381SZ42</accession>
<dbReference type="GO" id="GO:0046872">
    <property type="term" value="F:metal ion binding"/>
    <property type="evidence" value="ECO:0007669"/>
    <property type="project" value="UniProtKB-KW"/>
</dbReference>
<keyword evidence="7" id="KW-0378">Hydrolase</keyword>
<evidence type="ECO:0000256" key="5">
    <source>
        <dbReference type="ARBA" id="ARBA00022605"/>
    </source>
</evidence>